<name>Q1PVX1_KUEST</name>
<proteinExistence type="predicted"/>
<accession>Q1PVX1</accession>
<feature type="transmembrane region" description="Helical" evidence="6">
    <location>
        <begin position="108"/>
        <end position="128"/>
    </location>
</feature>
<feature type="transmembrane region" description="Helical" evidence="6">
    <location>
        <begin position="260"/>
        <end position="280"/>
    </location>
</feature>
<keyword evidence="4 6" id="KW-1133">Transmembrane helix</keyword>
<feature type="transmembrane region" description="Helical" evidence="6">
    <location>
        <begin position="324"/>
        <end position="346"/>
    </location>
</feature>
<dbReference type="InterPro" id="IPR002797">
    <property type="entry name" value="Polysacc_synth"/>
</dbReference>
<dbReference type="PANTHER" id="PTHR30250:SF11">
    <property type="entry name" value="O-ANTIGEN TRANSPORTER-RELATED"/>
    <property type="match status" value="1"/>
</dbReference>
<evidence type="ECO:0008006" key="8">
    <source>
        <dbReference type="Google" id="ProtNLM"/>
    </source>
</evidence>
<feature type="transmembrane region" description="Helical" evidence="6">
    <location>
        <begin position="399"/>
        <end position="423"/>
    </location>
</feature>
<comment type="subcellular location">
    <subcellularLocation>
        <location evidence="1">Cell membrane</location>
        <topology evidence="1">Multi-pass membrane protein</topology>
    </subcellularLocation>
</comment>
<dbReference type="InterPro" id="IPR050833">
    <property type="entry name" value="Poly_Biosynth_Transport"/>
</dbReference>
<feature type="transmembrane region" description="Helical" evidence="6">
    <location>
        <begin position="79"/>
        <end position="102"/>
    </location>
</feature>
<dbReference type="AlphaFoldDB" id="Q1PVX1"/>
<sequence>MLNSTSVKTRFLISIASNATRASIGFFSGLLVARGLNPSGYGDLTFLLGSFAAIRTLLDMGSSSAFYTFISQRRQRRHFYIYYFVWLALQFVIIFLLVALILPQAMIANVWLDHSRGVILLSFAASFMQQQVWQTISQIGEASRKTVRVQVISMAVGITHLAIISLFLINGRLSIELIFFLLIGEYFLATVWACRFLREKQGTADAQDSIELSFSQMLKEYVRYCKPLILLSWIGFFYEFVDRWMLQRFGGANQQGFYQIAYQFSAVSLLATSSILNVFWKEVAEAHRRGDEKRVSVIYRKLNRGLVMFGAILSGLLIPWTEQIVAVFLGQAYSMAVPVLMILFLFPIHQSMGQVGGTMLLASGDTYAYMVISGCLMLVSLPLSYLVQAPPSGFLVPGLGMGAVGMALKMVLLNIVSVNVQAWVISRHHKWKYDWLYQVVGIGSVIAIGYASKFAVGIFCNLNIGTDKIQLIFPFLLTSVIYGLSVMGFIWFMPWVVGMDRIGVKEIFTKLKFT</sequence>
<feature type="transmembrane region" description="Helical" evidence="6">
    <location>
        <begin position="435"/>
        <end position="459"/>
    </location>
</feature>
<feature type="transmembrane region" description="Helical" evidence="6">
    <location>
        <begin position="12"/>
        <end position="33"/>
    </location>
</feature>
<keyword evidence="2" id="KW-1003">Cell membrane</keyword>
<protein>
    <recommendedName>
        <fullName evidence="8">Polysaccharide biosynthesis protein</fullName>
    </recommendedName>
</protein>
<gene>
    <name evidence="7" type="ORF">kustc0629</name>
</gene>
<organism evidence="7">
    <name type="scientific">Kuenenia stuttgartiensis</name>
    <dbReference type="NCBI Taxonomy" id="174633"/>
    <lineage>
        <taxon>Bacteria</taxon>
        <taxon>Pseudomonadati</taxon>
        <taxon>Planctomycetota</taxon>
        <taxon>Candidatus Brocadiia</taxon>
        <taxon>Candidatus Brocadiales</taxon>
        <taxon>Candidatus Brocadiaceae</taxon>
        <taxon>Candidatus Kuenenia</taxon>
    </lineage>
</organism>
<reference evidence="7" key="1">
    <citation type="journal article" date="2006" name="Nature">
        <title>Deciphering the evolution and metabolism of an anammox bacterium from a community genome.</title>
        <authorList>
            <person name="Strous M."/>
            <person name="Pelletier E."/>
            <person name="Mangenot S."/>
            <person name="Rattei T."/>
            <person name="Lehner A."/>
            <person name="Taylor M.W."/>
            <person name="Horn M."/>
            <person name="Daims H."/>
            <person name="Bartol-Mavel D."/>
            <person name="Wincker P."/>
            <person name="Barbe V."/>
            <person name="Fonknechten N."/>
            <person name="Vallenet D."/>
            <person name="Segurens B."/>
            <person name="Schenowitz-Truong C."/>
            <person name="Medigue C."/>
            <person name="Collingro A."/>
            <person name="Snel B."/>
            <person name="Dutilh B.E."/>
            <person name="OpDenCamp H.J.M."/>
            <person name="vanDerDrift C."/>
            <person name="Cirpus I."/>
            <person name="vanDePas-Schoonen K.T."/>
            <person name="Harhangi H.R."/>
            <person name="vanNiftrik L."/>
            <person name="Schmid M."/>
            <person name="Keltjens J."/>
            <person name="vanDeVossenberg J."/>
            <person name="Kartal B."/>
            <person name="Meier H."/>
            <person name="Frishman D."/>
            <person name="Huynen M.A."/>
            <person name="Mewes H."/>
            <person name="Weissenbach J."/>
            <person name="Jetten M.S.M."/>
            <person name="Wagner M."/>
            <person name="LePaslier D."/>
        </authorList>
    </citation>
    <scope>NUCLEOTIDE SEQUENCE</scope>
</reference>
<evidence type="ECO:0000256" key="2">
    <source>
        <dbReference type="ARBA" id="ARBA00022475"/>
    </source>
</evidence>
<reference evidence="7" key="2">
    <citation type="submission" date="2006-01" db="EMBL/GenBank/DDBJ databases">
        <authorList>
            <person name="Genoscope"/>
        </authorList>
    </citation>
    <scope>NUCLEOTIDE SEQUENCE</scope>
</reference>
<evidence type="ECO:0000256" key="4">
    <source>
        <dbReference type="ARBA" id="ARBA00022989"/>
    </source>
</evidence>
<feature type="transmembrane region" description="Helical" evidence="6">
    <location>
        <begin position="367"/>
        <end position="387"/>
    </location>
</feature>
<keyword evidence="5 6" id="KW-0472">Membrane</keyword>
<dbReference type="EMBL" id="CT573073">
    <property type="protein sequence ID" value="CAJ71374.1"/>
    <property type="molecule type" value="Genomic_DNA"/>
</dbReference>
<evidence type="ECO:0000313" key="7">
    <source>
        <dbReference type="EMBL" id="CAJ71374.1"/>
    </source>
</evidence>
<feature type="transmembrane region" description="Helical" evidence="6">
    <location>
        <begin position="221"/>
        <end position="240"/>
    </location>
</feature>
<feature type="transmembrane region" description="Helical" evidence="6">
    <location>
        <begin position="39"/>
        <end position="58"/>
    </location>
</feature>
<feature type="transmembrane region" description="Helical" evidence="6">
    <location>
        <begin position="175"/>
        <end position="194"/>
    </location>
</feature>
<evidence type="ECO:0000256" key="1">
    <source>
        <dbReference type="ARBA" id="ARBA00004651"/>
    </source>
</evidence>
<feature type="transmembrane region" description="Helical" evidence="6">
    <location>
        <begin position="149"/>
        <end position="169"/>
    </location>
</feature>
<evidence type="ECO:0000256" key="6">
    <source>
        <dbReference type="SAM" id="Phobius"/>
    </source>
</evidence>
<feature type="transmembrane region" description="Helical" evidence="6">
    <location>
        <begin position="301"/>
        <end position="318"/>
    </location>
</feature>
<evidence type="ECO:0000256" key="3">
    <source>
        <dbReference type="ARBA" id="ARBA00022692"/>
    </source>
</evidence>
<feature type="transmembrane region" description="Helical" evidence="6">
    <location>
        <begin position="471"/>
        <end position="492"/>
    </location>
</feature>
<dbReference type="Pfam" id="PF01943">
    <property type="entry name" value="Polysacc_synt"/>
    <property type="match status" value="1"/>
</dbReference>
<keyword evidence="3 6" id="KW-0812">Transmembrane</keyword>
<dbReference type="GO" id="GO:0005886">
    <property type="term" value="C:plasma membrane"/>
    <property type="evidence" value="ECO:0007669"/>
    <property type="project" value="UniProtKB-SubCell"/>
</dbReference>
<dbReference type="PANTHER" id="PTHR30250">
    <property type="entry name" value="PST FAMILY PREDICTED COLANIC ACID TRANSPORTER"/>
    <property type="match status" value="1"/>
</dbReference>
<evidence type="ECO:0000256" key="5">
    <source>
        <dbReference type="ARBA" id="ARBA00023136"/>
    </source>
</evidence>